<evidence type="ECO:0000256" key="4">
    <source>
        <dbReference type="ARBA" id="ARBA00053669"/>
    </source>
</evidence>
<dbReference type="FunFam" id="3.30.460.10:FF:000018">
    <property type="entry name" value="Mitochondrial assembly of ribosomal large subunit 1"/>
    <property type="match status" value="1"/>
</dbReference>
<reference evidence="8" key="1">
    <citation type="submission" date="2025-08" db="UniProtKB">
        <authorList>
            <consortium name="RefSeq"/>
        </authorList>
    </citation>
    <scope>IDENTIFICATION</scope>
</reference>
<dbReference type="PANTHER" id="PTHR21043">
    <property type="entry name" value="IOJAP SUPERFAMILY ORTHOLOG"/>
    <property type="match status" value="1"/>
</dbReference>
<dbReference type="OrthoDB" id="21330at2759"/>
<dbReference type="Gene3D" id="3.30.460.10">
    <property type="entry name" value="Beta Polymerase, domain 2"/>
    <property type="match status" value="1"/>
</dbReference>
<protein>
    <recommendedName>
        <fullName evidence="5">Mitochondrial assembly of ribosomal large subunit protein 1</fullName>
    </recommendedName>
</protein>
<feature type="region of interest" description="Disordered" evidence="6">
    <location>
        <begin position="70"/>
        <end position="103"/>
    </location>
</feature>
<evidence type="ECO:0000256" key="5">
    <source>
        <dbReference type="ARBA" id="ARBA00073331"/>
    </source>
</evidence>
<dbReference type="GO" id="GO:0090071">
    <property type="term" value="P:negative regulation of ribosome biogenesis"/>
    <property type="evidence" value="ECO:0007669"/>
    <property type="project" value="TreeGrafter"/>
</dbReference>
<comment type="subcellular location">
    <subcellularLocation>
        <location evidence="1">Mitochondrion</location>
    </subcellularLocation>
</comment>
<dbReference type="Proteomes" id="UP000515145">
    <property type="component" value="Chromosome 16"/>
</dbReference>
<dbReference type="Pfam" id="PF02410">
    <property type="entry name" value="RsfS"/>
    <property type="match status" value="1"/>
</dbReference>
<evidence type="ECO:0000256" key="3">
    <source>
        <dbReference type="ARBA" id="ARBA00023128"/>
    </source>
</evidence>
<keyword evidence="7" id="KW-1185">Reference proteome</keyword>
<dbReference type="FunCoup" id="A0A6P7JXW2">
    <property type="interactions" value="258"/>
</dbReference>
<dbReference type="AlphaFoldDB" id="A0A6P7JXW2"/>
<dbReference type="RefSeq" id="XP_028281819.1">
    <property type="nucleotide sequence ID" value="XM_028426018.1"/>
</dbReference>
<dbReference type="GO" id="GO:0017148">
    <property type="term" value="P:negative regulation of translation"/>
    <property type="evidence" value="ECO:0007669"/>
    <property type="project" value="TreeGrafter"/>
</dbReference>
<accession>A0A6P7JXW2</accession>
<dbReference type="HAMAP" id="MF_01477">
    <property type="entry name" value="Iojap_RsfS"/>
    <property type="match status" value="1"/>
</dbReference>
<evidence type="ECO:0000256" key="2">
    <source>
        <dbReference type="ARBA" id="ARBA00010574"/>
    </source>
</evidence>
<dbReference type="InterPro" id="IPR004394">
    <property type="entry name" value="Iojap/RsfS/C7orf30"/>
</dbReference>
<feature type="compositionally biased region" description="Acidic residues" evidence="6">
    <location>
        <begin position="86"/>
        <end position="95"/>
    </location>
</feature>
<dbReference type="PANTHER" id="PTHR21043:SF0">
    <property type="entry name" value="MITOCHONDRIAL ASSEMBLY OF RIBOSOMAL LARGE SUBUNIT PROTEIN 1"/>
    <property type="match status" value="1"/>
</dbReference>
<dbReference type="InterPro" id="IPR043519">
    <property type="entry name" value="NT_sf"/>
</dbReference>
<sequence length="239" mass="27857">MHVKVMNVLCRFRTSVSSVRRSSVLLQQKDVFRNVCSVHKAQSYSPCLPEHFTTKLASCQHWHHRTSQRFYSEDSESRNTKRTGMLEEESQEMDDSNSSLNQRPSQTFSLDVLVSLLRQENAVDLCVIKVPEQIKYGEYFIVVSGVSPRHLRAMALYAIKVYKFLKKDADPNVKIEGKDAEDWLCVDFGKMVVHFMLPETREVYELEKLWTLRTYDEQLMSIPAETLPEDFMFDVETTK</sequence>
<name>A0A6P7JXW2_9TELE</name>
<dbReference type="SUPFAM" id="SSF81301">
    <property type="entry name" value="Nucleotidyltransferase"/>
    <property type="match status" value="1"/>
</dbReference>
<evidence type="ECO:0000256" key="1">
    <source>
        <dbReference type="ARBA" id="ARBA00004173"/>
    </source>
</evidence>
<organism evidence="7 8">
    <name type="scientific">Parambassis ranga</name>
    <name type="common">Indian glassy fish</name>
    <dbReference type="NCBI Taxonomy" id="210632"/>
    <lineage>
        <taxon>Eukaryota</taxon>
        <taxon>Metazoa</taxon>
        <taxon>Chordata</taxon>
        <taxon>Craniata</taxon>
        <taxon>Vertebrata</taxon>
        <taxon>Euteleostomi</taxon>
        <taxon>Actinopterygii</taxon>
        <taxon>Neopterygii</taxon>
        <taxon>Teleostei</taxon>
        <taxon>Neoteleostei</taxon>
        <taxon>Acanthomorphata</taxon>
        <taxon>Ovalentaria</taxon>
        <taxon>Ambassidae</taxon>
        <taxon>Parambassis</taxon>
    </lineage>
</organism>
<dbReference type="GO" id="GO:0005739">
    <property type="term" value="C:mitochondrion"/>
    <property type="evidence" value="ECO:0007669"/>
    <property type="project" value="UniProtKB-SubCell"/>
</dbReference>
<comment type="similarity">
    <text evidence="2">Belongs to the Iojap/RsfS family.</text>
</comment>
<dbReference type="CTD" id="115416"/>
<dbReference type="InParanoid" id="A0A6P7JXW2"/>
<proteinExistence type="inferred from homology"/>
<gene>
    <name evidence="8" type="primary">malsu1</name>
</gene>
<evidence type="ECO:0000313" key="7">
    <source>
        <dbReference type="Proteomes" id="UP000515145"/>
    </source>
</evidence>
<evidence type="ECO:0000256" key="6">
    <source>
        <dbReference type="SAM" id="MobiDB-lite"/>
    </source>
</evidence>
<dbReference type="GeneID" id="114448820"/>
<dbReference type="NCBIfam" id="TIGR00090">
    <property type="entry name" value="rsfS_iojap_ybeB"/>
    <property type="match status" value="1"/>
</dbReference>
<comment type="function">
    <text evidence="4">Required for normal mitochondrial ribosome function and mitochondrial translation. May play a role in ribosome biogenesis by preventing premature association of the 28S and 39S ribosomal subunits. Interacts with mitochondrial ribosomal protein uL14m (MRPL14), probably blocking formation of intersubunit bridge B8, preventing association of the 28S and 39S ribosomal subunits. Addition to isolated mitochondrial ribosomal subunits partially inhibits translation, probably by interfering with the association of the 28S and 39S ribosomal subunits and the formation of functional ribosomes. May also participate in the assembly and/or regulation of the stability of the large subunit of the mitochondrial ribosome. May function as a ribosomal silencing factor.</text>
</comment>
<dbReference type="GO" id="GO:0043023">
    <property type="term" value="F:ribosomal large subunit binding"/>
    <property type="evidence" value="ECO:0007669"/>
    <property type="project" value="TreeGrafter"/>
</dbReference>
<evidence type="ECO:0000313" key="8">
    <source>
        <dbReference type="RefSeq" id="XP_028281819.1"/>
    </source>
</evidence>
<keyword evidence="3" id="KW-0496">Mitochondrion</keyword>